<dbReference type="EMBL" id="JACEIK010006044">
    <property type="protein sequence ID" value="MCE2054971.1"/>
    <property type="molecule type" value="Genomic_DNA"/>
</dbReference>
<gene>
    <name evidence="1" type="ORF">HAX54_041728</name>
</gene>
<evidence type="ECO:0000313" key="2">
    <source>
        <dbReference type="Proteomes" id="UP000823775"/>
    </source>
</evidence>
<organism evidence="1 2">
    <name type="scientific">Datura stramonium</name>
    <name type="common">Jimsonweed</name>
    <name type="synonym">Common thornapple</name>
    <dbReference type="NCBI Taxonomy" id="4076"/>
    <lineage>
        <taxon>Eukaryota</taxon>
        <taxon>Viridiplantae</taxon>
        <taxon>Streptophyta</taxon>
        <taxon>Embryophyta</taxon>
        <taxon>Tracheophyta</taxon>
        <taxon>Spermatophyta</taxon>
        <taxon>Magnoliopsida</taxon>
        <taxon>eudicotyledons</taxon>
        <taxon>Gunneridae</taxon>
        <taxon>Pentapetalae</taxon>
        <taxon>asterids</taxon>
        <taxon>lamiids</taxon>
        <taxon>Solanales</taxon>
        <taxon>Solanaceae</taxon>
        <taxon>Solanoideae</taxon>
        <taxon>Datureae</taxon>
        <taxon>Datura</taxon>
    </lineage>
</organism>
<protein>
    <submittedName>
        <fullName evidence="1">Uncharacterized protein</fullName>
    </submittedName>
</protein>
<sequence length="81" mass="8814">MRLPRPRNGSVTERSSAVMATNRLGPSCYSPPIVSMLAFLTKRTQITNGVEGPAIATVLDLEIINKVVRERDDLVSEETSG</sequence>
<keyword evidence="2" id="KW-1185">Reference proteome</keyword>
<evidence type="ECO:0000313" key="1">
    <source>
        <dbReference type="EMBL" id="MCE2054971.1"/>
    </source>
</evidence>
<dbReference type="Proteomes" id="UP000823775">
    <property type="component" value="Unassembled WGS sequence"/>
</dbReference>
<comment type="caution">
    <text evidence="1">The sequence shown here is derived from an EMBL/GenBank/DDBJ whole genome shotgun (WGS) entry which is preliminary data.</text>
</comment>
<accession>A0ABS8VZG2</accession>
<reference evidence="1 2" key="1">
    <citation type="journal article" date="2021" name="BMC Genomics">
        <title>Datura genome reveals duplications of psychoactive alkaloid biosynthetic genes and high mutation rate following tissue culture.</title>
        <authorList>
            <person name="Rajewski A."/>
            <person name="Carter-House D."/>
            <person name="Stajich J."/>
            <person name="Litt A."/>
        </authorList>
    </citation>
    <scope>NUCLEOTIDE SEQUENCE [LARGE SCALE GENOMIC DNA]</scope>
    <source>
        <strain evidence="1">AR-01</strain>
    </source>
</reference>
<feature type="non-terminal residue" evidence="1">
    <location>
        <position position="81"/>
    </location>
</feature>
<name>A0ABS8VZG2_DATST</name>
<proteinExistence type="predicted"/>